<evidence type="ECO:0008006" key="3">
    <source>
        <dbReference type="Google" id="ProtNLM"/>
    </source>
</evidence>
<sequence>MKRSQRAGALMNVLRSFEAERHTGCPLKDFLCDSGGEVHSLLWHHDGSPLPYHLSALSRRIGQTAGFVAIILSHFTDAELYNAMHVNKAWGKEAVRLLWHSPVDGRPVASSLADEDVASHATLMRHLEDTQHQRKIDEDGSGYSFPFSFTCDLPVLPRLTSIECRYASLGNRTVEKLNTLFVPTIKTVFMYDYADRDVRHADVEEDSRWFKLMSQNCHHLEDITLGVEPLISTKELARFLQTQPFFKSISLSLNSEHLLVDGLAPYLESFEMTVESRVTRMNKFALRRLPKIHALEYLKINFCGCELSGNDPLPLQYLQKLTSLWIVPDEEVDDLEHKFTGTAAELLTLVIAMPNLEHMTISTPCDCLLREVELYGDESCADDKRTWCWGFWERPGYLEYLRYLADEELKEALSTIEQA</sequence>
<accession>A0A074Y145</accession>
<dbReference type="GeneID" id="25364737"/>
<dbReference type="RefSeq" id="XP_013340020.1">
    <property type="nucleotide sequence ID" value="XM_013484566.1"/>
</dbReference>
<evidence type="ECO:0000313" key="1">
    <source>
        <dbReference type="EMBL" id="KEQ91528.1"/>
    </source>
</evidence>
<dbReference type="EMBL" id="KL584777">
    <property type="protein sequence ID" value="KEQ91528.1"/>
    <property type="molecule type" value="Genomic_DNA"/>
</dbReference>
<proteinExistence type="predicted"/>
<gene>
    <name evidence="1" type="ORF">AUEXF2481DRAFT_32914</name>
</gene>
<dbReference type="Proteomes" id="UP000030641">
    <property type="component" value="Unassembled WGS sequence"/>
</dbReference>
<reference evidence="1 2" key="1">
    <citation type="journal article" date="2014" name="BMC Genomics">
        <title>Genome sequencing of four Aureobasidium pullulans varieties: biotechnological potential, stress tolerance, and description of new species.</title>
        <authorList>
            <person name="Gostin Ar C."/>
            <person name="Ohm R.A."/>
            <person name="Kogej T."/>
            <person name="Sonjak S."/>
            <person name="Turk M."/>
            <person name="Zajc J."/>
            <person name="Zalar P."/>
            <person name="Grube M."/>
            <person name="Sun H."/>
            <person name="Han J."/>
            <person name="Sharma A."/>
            <person name="Chiniquy J."/>
            <person name="Ngan C.Y."/>
            <person name="Lipzen A."/>
            <person name="Barry K."/>
            <person name="Grigoriev I.V."/>
            <person name="Gunde-Cimerman N."/>
        </authorList>
    </citation>
    <scope>NUCLEOTIDE SEQUENCE [LARGE SCALE GENOMIC DNA]</scope>
    <source>
        <strain evidence="1 2">EXF-2481</strain>
    </source>
</reference>
<organism evidence="1 2">
    <name type="scientific">Aureobasidium subglaciale (strain EXF-2481)</name>
    <name type="common">Aureobasidium pullulans var. subglaciale</name>
    <dbReference type="NCBI Taxonomy" id="1043005"/>
    <lineage>
        <taxon>Eukaryota</taxon>
        <taxon>Fungi</taxon>
        <taxon>Dikarya</taxon>
        <taxon>Ascomycota</taxon>
        <taxon>Pezizomycotina</taxon>
        <taxon>Dothideomycetes</taxon>
        <taxon>Dothideomycetidae</taxon>
        <taxon>Dothideales</taxon>
        <taxon>Saccotheciaceae</taxon>
        <taxon>Aureobasidium</taxon>
    </lineage>
</organism>
<dbReference type="HOGENOM" id="CLU_658858_0_0_1"/>
<protein>
    <recommendedName>
        <fullName evidence="3">F-box domain-containing protein</fullName>
    </recommendedName>
</protein>
<dbReference type="InParanoid" id="A0A074Y145"/>
<dbReference type="Gene3D" id="3.80.10.10">
    <property type="entry name" value="Ribonuclease Inhibitor"/>
    <property type="match status" value="1"/>
</dbReference>
<dbReference type="InterPro" id="IPR032675">
    <property type="entry name" value="LRR_dom_sf"/>
</dbReference>
<dbReference type="OrthoDB" id="3846460at2759"/>
<evidence type="ECO:0000313" key="2">
    <source>
        <dbReference type="Proteomes" id="UP000030641"/>
    </source>
</evidence>
<dbReference type="AlphaFoldDB" id="A0A074Y145"/>
<name>A0A074Y145_AURSE</name>
<keyword evidence="2" id="KW-1185">Reference proteome</keyword>